<protein>
    <submittedName>
        <fullName evidence="1">Baseplate hub subunit</fullName>
    </submittedName>
</protein>
<name>A0A0F6WBJ3_9CAUD</name>
<reference evidence="1 2" key="1">
    <citation type="submission" date="2015-04" db="EMBL/GenBank/DDBJ databases">
        <authorList>
            <person name="Schouten J.T."/>
            <person name="Crockett J.T."/>
            <person name="Hodson T.S."/>
            <person name="Hyde J.R."/>
            <person name="Smith T.A."/>
            <person name="Merrill B.D."/>
            <person name="Crook M.B."/>
            <person name="Griffitts J.S."/>
            <person name="Burnett S.H."/>
            <person name="Grose J.H."/>
            <person name="Breakwell D.P."/>
        </authorList>
    </citation>
    <scope>NUCLEOTIDE SEQUENCE [LARGE SCALE GENOMIC DNA]</scope>
</reference>
<dbReference type="InterPro" id="IPR024364">
    <property type="entry name" value="Baseplate_phage_T4-like"/>
</dbReference>
<evidence type="ECO:0000313" key="1">
    <source>
        <dbReference type="EMBL" id="AKF12652.1"/>
    </source>
</evidence>
<proteinExistence type="predicted"/>
<dbReference type="Proteomes" id="UP000221947">
    <property type="component" value="Segment"/>
</dbReference>
<keyword evidence="2" id="KW-1185">Reference proteome</keyword>
<evidence type="ECO:0000313" key="2">
    <source>
        <dbReference type="Proteomes" id="UP000221947"/>
    </source>
</evidence>
<organism evidence="1 2">
    <name type="scientific">Sinorhizobium phage phiM7</name>
    <dbReference type="NCBI Taxonomy" id="1647403"/>
    <lineage>
        <taxon>Viruses</taxon>
        <taxon>Duplodnaviria</taxon>
        <taxon>Heunggongvirae</taxon>
        <taxon>Uroviricota</taxon>
        <taxon>Caudoviricetes</taxon>
        <taxon>Emdodecavirus</taxon>
        <taxon>Emdodecavirus M7</taxon>
    </lineage>
</organism>
<sequence>MSLPKIQSPYFPVTIPSSKKKIKIRPFTVKEEKLLMMAAQDKDDADFILNTIFQILENCIEGDVDVRKLATFDIEDLFVKLRARSVSNIVKLKFKDEDDGKTYETEVDLDAVTVVVPEDHTNKIVLNDTYTITLKYPTFDMFTESGKKDGDPLILIAKSIDKLVNVETDEITDMKGYSDKDVLEFVESFTSKNMRDIEHFFNTMPSVKLAVEYITEDKQPKKKEIVGLVNFFTL</sequence>
<dbReference type="EMBL" id="KR052480">
    <property type="protein sequence ID" value="AKF12652.1"/>
    <property type="molecule type" value="Genomic_DNA"/>
</dbReference>
<dbReference type="Pfam" id="PF12322">
    <property type="entry name" value="T4_baseplate"/>
    <property type="match status" value="1"/>
</dbReference>
<gene>
    <name evidence="1" type="ORF">PHIM7_105</name>
</gene>
<accession>A0A0F6WBJ3</accession>